<evidence type="ECO:0000256" key="1">
    <source>
        <dbReference type="ARBA" id="ARBA00022679"/>
    </source>
</evidence>
<sequence length="276" mass="31441">MSYVFISIKDIESANYKWIDARFSLKDPGEGKRKYEEAHVKNAVHWDLNDDLSNLHEPGGRQPLPRKDELVELFESSGLELDDKIIVYDDGGSPFATRAWWILQYAGFKHAYILLEGFEEVKAAGIPIDSDKPQVERTTVTPNWNESIYASRQYVEETVEGERDNTLIDARAAIRYRGETEPLDRIAGHIPGALNFDWEQLKENNVYRLDKQLQEQLGEIVDDKKEVTVYCGSGVTATPLYAMLAHHGYDNIRLYVGSYSDWVSKEDAPVGVINPQ</sequence>
<feature type="domain" description="Rhodanese" evidence="3">
    <location>
        <begin position="12"/>
        <end position="130"/>
    </location>
</feature>
<keyword evidence="5" id="KW-1185">Reference proteome</keyword>
<gene>
    <name evidence="4" type="ORF">BI350_10725</name>
</gene>
<dbReference type="GO" id="GO:0004792">
    <property type="term" value="F:thiosulfate-cyanide sulfurtransferase activity"/>
    <property type="evidence" value="ECO:0007669"/>
    <property type="project" value="TreeGrafter"/>
</dbReference>
<dbReference type="Pfam" id="PF00581">
    <property type="entry name" value="Rhodanese"/>
    <property type="match status" value="2"/>
</dbReference>
<proteinExistence type="predicted"/>
<dbReference type="SUPFAM" id="SSF52821">
    <property type="entry name" value="Rhodanese/Cell cycle control phosphatase"/>
    <property type="match status" value="2"/>
</dbReference>
<feature type="domain" description="Rhodanese" evidence="3">
    <location>
        <begin position="161"/>
        <end position="271"/>
    </location>
</feature>
<dbReference type="PANTHER" id="PTHR11364">
    <property type="entry name" value="THIOSULFATE SULFERTANSFERASE"/>
    <property type="match status" value="1"/>
</dbReference>
<keyword evidence="1 4" id="KW-0808">Transferase</keyword>
<keyword evidence="2" id="KW-0677">Repeat</keyword>
<dbReference type="CDD" id="cd01449">
    <property type="entry name" value="TST_Repeat_2"/>
    <property type="match status" value="1"/>
</dbReference>
<reference evidence="4 5" key="1">
    <citation type="submission" date="2016-09" db="EMBL/GenBank/DDBJ databases">
        <title>Complete genome sequence of the Lysinibacillus sphaericus LMG 22257, a specie of Bacillus with ureolytic activity that can effectively biodeposit calcium carbonate.</title>
        <authorList>
            <person name="Yan W."/>
        </authorList>
    </citation>
    <scope>NUCLEOTIDE SEQUENCE [LARGE SCALE GENOMIC DNA]</scope>
    <source>
        <strain evidence="4 5">LMG 22257</strain>
    </source>
</reference>
<dbReference type="InterPro" id="IPR036873">
    <property type="entry name" value="Rhodanese-like_dom_sf"/>
</dbReference>
<dbReference type="Gene3D" id="3.40.250.10">
    <property type="entry name" value="Rhodanese-like domain"/>
    <property type="match status" value="2"/>
</dbReference>
<dbReference type="AlphaFoldDB" id="A0A1D8JH05"/>
<dbReference type="PROSITE" id="PS50206">
    <property type="entry name" value="RHODANESE_3"/>
    <property type="match status" value="2"/>
</dbReference>
<dbReference type="SMART" id="SM00450">
    <property type="entry name" value="RHOD"/>
    <property type="match status" value="2"/>
</dbReference>
<dbReference type="KEGG" id="surl:BI350_10725"/>
<dbReference type="InterPro" id="IPR045078">
    <property type="entry name" value="TST/MPST-like"/>
</dbReference>
<accession>A0A1D8JH05</accession>
<name>A0A1D8JH05_9BACL</name>
<evidence type="ECO:0000259" key="3">
    <source>
        <dbReference type="PROSITE" id="PS50206"/>
    </source>
</evidence>
<dbReference type="PANTHER" id="PTHR11364:SF27">
    <property type="entry name" value="SULFURTRANSFERASE"/>
    <property type="match status" value="1"/>
</dbReference>
<evidence type="ECO:0000313" key="4">
    <source>
        <dbReference type="EMBL" id="AOV07964.1"/>
    </source>
</evidence>
<dbReference type="Proteomes" id="UP000185746">
    <property type="component" value="Chromosome"/>
</dbReference>
<dbReference type="EMBL" id="CP017560">
    <property type="protein sequence ID" value="AOV07964.1"/>
    <property type="molecule type" value="Genomic_DNA"/>
</dbReference>
<evidence type="ECO:0000256" key="2">
    <source>
        <dbReference type="ARBA" id="ARBA00022737"/>
    </source>
</evidence>
<organism evidence="4 5">
    <name type="scientific">Sporosarcina ureilytica</name>
    <dbReference type="NCBI Taxonomy" id="298596"/>
    <lineage>
        <taxon>Bacteria</taxon>
        <taxon>Bacillati</taxon>
        <taxon>Bacillota</taxon>
        <taxon>Bacilli</taxon>
        <taxon>Bacillales</taxon>
        <taxon>Caryophanaceae</taxon>
        <taxon>Sporosarcina</taxon>
    </lineage>
</organism>
<protein>
    <submittedName>
        <fullName evidence="4">Sulfurtransferase</fullName>
    </submittedName>
</protein>
<dbReference type="InterPro" id="IPR001763">
    <property type="entry name" value="Rhodanese-like_dom"/>
</dbReference>
<dbReference type="CDD" id="cd01448">
    <property type="entry name" value="TST_Repeat_1"/>
    <property type="match status" value="1"/>
</dbReference>
<evidence type="ECO:0000313" key="5">
    <source>
        <dbReference type="Proteomes" id="UP000185746"/>
    </source>
</evidence>
<dbReference type="RefSeq" id="WP_075528112.1">
    <property type="nucleotide sequence ID" value="NZ_CP017560.1"/>
</dbReference>